<name>A0A085GAU8_EWIA3</name>
<sequence>MKLSESEIQPLWDEVSRIIGDAVIHLHHRGEYLSNDALVGYLDGQLGSTQNVKSRILLGAAINMLKTNRVRN</sequence>
<dbReference type="EMBL" id="JMPJ01000053">
    <property type="protein sequence ID" value="KFC80843.1"/>
    <property type="molecule type" value="Genomic_DNA"/>
</dbReference>
<dbReference type="Proteomes" id="UP000028640">
    <property type="component" value="Unassembled WGS sequence"/>
</dbReference>
<dbReference type="GeneID" id="78380505"/>
<proteinExistence type="predicted"/>
<accession>A0A085GAU8</accession>
<dbReference type="OrthoDB" id="6490843at2"/>
<gene>
    <name evidence="1" type="ORF">GEAM_2165</name>
</gene>
<evidence type="ECO:0000313" key="1">
    <source>
        <dbReference type="EMBL" id="KFC80843.1"/>
    </source>
</evidence>
<protein>
    <submittedName>
        <fullName evidence="1">Uncharacterized protein</fullName>
    </submittedName>
</protein>
<evidence type="ECO:0000313" key="2">
    <source>
        <dbReference type="Proteomes" id="UP000028640"/>
    </source>
</evidence>
<dbReference type="RefSeq" id="WP_034791308.1">
    <property type="nucleotide sequence ID" value="NZ_JMPJ01000053.1"/>
</dbReference>
<dbReference type="AlphaFoldDB" id="A0A085GAU8"/>
<reference evidence="1 2" key="1">
    <citation type="submission" date="2014-05" db="EMBL/GenBank/DDBJ databases">
        <title>ATOL: Assembling a taxonomically balanced genome-scale reconstruction of the evolutionary history of the Enterobacteriaceae.</title>
        <authorList>
            <person name="Plunkett G.III."/>
            <person name="Neeno-Eckwall E.C."/>
            <person name="Glasner J.D."/>
            <person name="Perna N.T."/>
        </authorList>
    </citation>
    <scope>NUCLEOTIDE SEQUENCE [LARGE SCALE GENOMIC DNA]</scope>
    <source>
        <strain evidence="1 2">ATCC 33852</strain>
    </source>
</reference>
<organism evidence="1 2">
    <name type="scientific">Ewingella americana (strain ATCC 33852 / DSM 4580 / CCUG 14506 / JCM 5911 / LMG 7869 / NCTC 12157 / CDC 1468-78)</name>
    <dbReference type="NCBI Taxonomy" id="910964"/>
    <lineage>
        <taxon>Bacteria</taxon>
        <taxon>Pseudomonadati</taxon>
        <taxon>Pseudomonadota</taxon>
        <taxon>Gammaproteobacteria</taxon>
        <taxon>Enterobacterales</taxon>
        <taxon>Yersiniaceae</taxon>
        <taxon>Ewingella</taxon>
    </lineage>
</organism>
<dbReference type="eggNOG" id="ENOG5032ZAP">
    <property type="taxonomic scope" value="Bacteria"/>
</dbReference>
<keyword evidence="2" id="KW-1185">Reference proteome</keyword>
<comment type="caution">
    <text evidence="1">The sequence shown here is derived from an EMBL/GenBank/DDBJ whole genome shotgun (WGS) entry which is preliminary data.</text>
</comment>